<gene>
    <name evidence="6" type="ORF">L203_102973</name>
</gene>
<keyword evidence="2 3" id="KW-0067">ATP-binding</keyword>
<dbReference type="KEGG" id="cdep:91087184"/>
<evidence type="ECO:0000256" key="3">
    <source>
        <dbReference type="PROSITE-ProRule" id="PRU10141"/>
    </source>
</evidence>
<sequence length="483" mass="54288">MLGKMFAATGTHRVGQSIDNGRLHLLAVLGIGAYGVVYLAQDEDGGYLAVKCLVRAGIDSYQREFQRREIRLHALASGHPNVVSLRRIVEEEDCIFVVLDFCDGGDLFGMITDKRRYLGNDELIKRVFLQIIGAVKHCHKLGIYHRDLKPENILCLGGGERVCLADFGLATTETLSADGSTFYLSPECQGDLFKRLKCYSTKSTDIWSLGVILVNLACGRNPWRQASPNDETFRAYLENRDFLQTILPVSNETHAILKRLFVLEPADRISLQELEDMVRKVERFTMTEKELETASAVVREAAAFARQPVVCVARADSLQAPKRLPLVGKVDGCLDMYAYRPQHGRYVHGQQDRCESIALSSPTWSSVSEGVGDESDMDYEPNSYLSVSCNVAQYHQPSAYALYNVQNDSPFVRERENYTSLSRSTSSSNSLLITPGLVLEGKKVIEYQDRYKHGLDERDRKETKTKLDEIPAIKSMFFERDGI</sequence>
<dbReference type="Gene3D" id="1.10.510.10">
    <property type="entry name" value="Transferase(Phosphotransferase) domain 1"/>
    <property type="match status" value="1"/>
</dbReference>
<dbReference type="InterPro" id="IPR017441">
    <property type="entry name" value="Protein_kinase_ATP_BS"/>
</dbReference>
<evidence type="ECO:0000313" key="7">
    <source>
        <dbReference type="Proteomes" id="UP000094043"/>
    </source>
</evidence>
<dbReference type="PANTHER" id="PTHR24348">
    <property type="entry name" value="SERINE/THREONINE-PROTEIN KINASE UNC-51-RELATED"/>
    <property type="match status" value="1"/>
</dbReference>
<organism evidence="6 7">
    <name type="scientific">Cryptococcus depauperatus CBS 7841</name>
    <dbReference type="NCBI Taxonomy" id="1295531"/>
    <lineage>
        <taxon>Eukaryota</taxon>
        <taxon>Fungi</taxon>
        <taxon>Dikarya</taxon>
        <taxon>Basidiomycota</taxon>
        <taxon>Agaricomycotina</taxon>
        <taxon>Tremellomycetes</taxon>
        <taxon>Tremellales</taxon>
        <taxon>Cryptococcaceae</taxon>
        <taxon>Cryptococcus</taxon>
    </lineage>
</organism>
<reference evidence="6" key="3">
    <citation type="submission" date="2024-01" db="EMBL/GenBank/DDBJ databases">
        <authorList>
            <person name="Coelho M.A."/>
            <person name="David-Palma M."/>
            <person name="Shea T."/>
            <person name="Sun S."/>
            <person name="Cuomo C.A."/>
            <person name="Heitman J."/>
        </authorList>
    </citation>
    <scope>NUCLEOTIDE SEQUENCE</scope>
    <source>
        <strain evidence="6">CBS 7841</strain>
    </source>
</reference>
<evidence type="ECO:0000313" key="6">
    <source>
        <dbReference type="EMBL" id="WVN87778.1"/>
    </source>
</evidence>
<dbReference type="PROSITE" id="PS50011">
    <property type="entry name" value="PROTEIN_KINASE_DOM"/>
    <property type="match status" value="1"/>
</dbReference>
<feature type="binding site" evidence="3">
    <location>
        <position position="51"/>
    </location>
    <ligand>
        <name>ATP</name>
        <dbReference type="ChEBI" id="CHEBI:30616"/>
    </ligand>
</feature>
<keyword evidence="7" id="KW-1185">Reference proteome</keyword>
<keyword evidence="4" id="KW-0808">Transferase</keyword>
<dbReference type="SUPFAM" id="SSF56112">
    <property type="entry name" value="Protein kinase-like (PK-like)"/>
    <property type="match status" value="1"/>
</dbReference>
<keyword evidence="4" id="KW-0723">Serine/threonine-protein kinase</keyword>
<dbReference type="GO" id="GO:0005737">
    <property type="term" value="C:cytoplasm"/>
    <property type="evidence" value="ECO:0007669"/>
    <property type="project" value="TreeGrafter"/>
</dbReference>
<dbReference type="GeneID" id="91087184"/>
<keyword evidence="1 3" id="KW-0547">Nucleotide-binding</keyword>
<evidence type="ECO:0000259" key="5">
    <source>
        <dbReference type="PROSITE" id="PS50011"/>
    </source>
</evidence>
<dbReference type="InterPro" id="IPR000719">
    <property type="entry name" value="Prot_kinase_dom"/>
</dbReference>
<keyword evidence="4" id="KW-0418">Kinase</keyword>
<dbReference type="GO" id="GO:0010506">
    <property type="term" value="P:regulation of autophagy"/>
    <property type="evidence" value="ECO:0007669"/>
    <property type="project" value="InterPro"/>
</dbReference>
<comment type="similarity">
    <text evidence="4">Belongs to the protein kinase superfamily.</text>
</comment>
<accession>A0AAJ8M177</accession>
<dbReference type="InterPro" id="IPR011009">
    <property type="entry name" value="Kinase-like_dom_sf"/>
</dbReference>
<dbReference type="Proteomes" id="UP000094043">
    <property type="component" value="Chromosome 3"/>
</dbReference>
<dbReference type="InterPro" id="IPR008271">
    <property type="entry name" value="Ser/Thr_kinase_AS"/>
</dbReference>
<dbReference type="InterPro" id="IPR045269">
    <property type="entry name" value="Atg1-like"/>
</dbReference>
<dbReference type="AlphaFoldDB" id="A0AAJ8M177"/>
<reference evidence="6" key="1">
    <citation type="submission" date="2016-06" db="EMBL/GenBank/DDBJ databases">
        <authorList>
            <person name="Cuomo C."/>
            <person name="Litvintseva A."/>
            <person name="Heitman J."/>
            <person name="Chen Y."/>
            <person name="Sun S."/>
            <person name="Springer D."/>
            <person name="Dromer F."/>
            <person name="Young S."/>
            <person name="Zeng Q."/>
            <person name="Chapman S."/>
            <person name="Gujja S."/>
            <person name="Saif S."/>
            <person name="Birren B."/>
        </authorList>
    </citation>
    <scope>NUCLEOTIDE SEQUENCE</scope>
    <source>
        <strain evidence="6">CBS 7841</strain>
    </source>
</reference>
<dbReference type="Pfam" id="PF00069">
    <property type="entry name" value="Pkinase"/>
    <property type="match status" value="1"/>
</dbReference>
<proteinExistence type="inferred from homology"/>
<name>A0AAJ8M177_9TREE</name>
<dbReference type="SMART" id="SM00220">
    <property type="entry name" value="S_TKc"/>
    <property type="match status" value="1"/>
</dbReference>
<reference evidence="6" key="2">
    <citation type="journal article" date="2022" name="Elife">
        <title>Obligate sexual reproduction of a homothallic fungus closely related to the Cryptococcus pathogenic species complex.</title>
        <authorList>
            <person name="Passer A.R."/>
            <person name="Clancey S.A."/>
            <person name="Shea T."/>
            <person name="David-Palma M."/>
            <person name="Averette A.F."/>
            <person name="Boekhout T."/>
            <person name="Porcel B.M."/>
            <person name="Nowrousian M."/>
            <person name="Cuomo C.A."/>
            <person name="Sun S."/>
            <person name="Heitman J."/>
            <person name="Coelho M.A."/>
        </authorList>
    </citation>
    <scope>NUCLEOTIDE SEQUENCE</scope>
    <source>
        <strain evidence="6">CBS 7841</strain>
    </source>
</reference>
<dbReference type="PROSITE" id="PS00108">
    <property type="entry name" value="PROTEIN_KINASE_ST"/>
    <property type="match status" value="1"/>
</dbReference>
<evidence type="ECO:0000256" key="2">
    <source>
        <dbReference type="ARBA" id="ARBA00022840"/>
    </source>
</evidence>
<evidence type="ECO:0000256" key="4">
    <source>
        <dbReference type="RuleBase" id="RU000304"/>
    </source>
</evidence>
<feature type="domain" description="Protein kinase" evidence="5">
    <location>
        <begin position="23"/>
        <end position="285"/>
    </location>
</feature>
<dbReference type="RefSeq" id="XP_066068478.1">
    <property type="nucleotide sequence ID" value="XM_066212381.1"/>
</dbReference>
<dbReference type="GO" id="GO:0004674">
    <property type="term" value="F:protein serine/threonine kinase activity"/>
    <property type="evidence" value="ECO:0007669"/>
    <property type="project" value="UniProtKB-KW"/>
</dbReference>
<dbReference type="PROSITE" id="PS00107">
    <property type="entry name" value="PROTEIN_KINASE_ATP"/>
    <property type="match status" value="1"/>
</dbReference>
<evidence type="ECO:0000256" key="1">
    <source>
        <dbReference type="ARBA" id="ARBA00022741"/>
    </source>
</evidence>
<dbReference type="GO" id="GO:0005524">
    <property type="term" value="F:ATP binding"/>
    <property type="evidence" value="ECO:0007669"/>
    <property type="project" value="UniProtKB-UniRule"/>
</dbReference>
<protein>
    <recommendedName>
        <fullName evidence="5">Protein kinase domain-containing protein</fullName>
    </recommendedName>
</protein>
<dbReference type="EMBL" id="CP143786">
    <property type="protein sequence ID" value="WVN87778.1"/>
    <property type="molecule type" value="Genomic_DNA"/>
</dbReference>